<organism evidence="1 2">
    <name type="scientific">Celeribacter baekdonensis</name>
    <dbReference type="NCBI Taxonomy" id="875171"/>
    <lineage>
        <taxon>Bacteria</taxon>
        <taxon>Pseudomonadati</taxon>
        <taxon>Pseudomonadota</taxon>
        <taxon>Alphaproteobacteria</taxon>
        <taxon>Rhodobacterales</taxon>
        <taxon>Roseobacteraceae</taxon>
        <taxon>Celeribacter</taxon>
    </lineage>
</organism>
<evidence type="ECO:0000313" key="2">
    <source>
        <dbReference type="Proteomes" id="UP000182284"/>
    </source>
</evidence>
<dbReference type="RefSeq" id="WP_143026905.1">
    <property type="nucleotide sequence ID" value="NZ_FNBL01000018.1"/>
</dbReference>
<dbReference type="EMBL" id="FNBL01000018">
    <property type="protein sequence ID" value="SDG38782.1"/>
    <property type="molecule type" value="Genomic_DNA"/>
</dbReference>
<sequence length="181" mass="20107">MAMVSNTPVKELILSLSWCLLLGACVDERASTSRFCDNMPEPTASIFLDDKPLNIVSFCEDTPHGQHYAIQATPPQSSSIVKIRLGGDYSENFPKTLMFDGKVYDGFRYYGEPETIAFPFAGLGDNAYSYYLIIFARGIEASQSNKDSDETFNILNVAKRIRICSLSNPDNCAHLQILEGK</sequence>
<accession>A0A1G7TU76</accession>
<reference evidence="1 2" key="1">
    <citation type="submission" date="2016-10" db="EMBL/GenBank/DDBJ databases">
        <authorList>
            <person name="de Groot N.N."/>
        </authorList>
    </citation>
    <scope>NUCLEOTIDE SEQUENCE [LARGE SCALE GENOMIC DNA]</scope>
    <source>
        <strain evidence="1 2">DSM 27375</strain>
    </source>
</reference>
<evidence type="ECO:0000313" key="1">
    <source>
        <dbReference type="EMBL" id="SDG38782.1"/>
    </source>
</evidence>
<gene>
    <name evidence="1" type="ORF">SAMN04488117_11873</name>
</gene>
<dbReference type="Proteomes" id="UP000182284">
    <property type="component" value="Unassembled WGS sequence"/>
</dbReference>
<protein>
    <submittedName>
        <fullName evidence="1">Uncharacterized protein</fullName>
    </submittedName>
</protein>
<proteinExistence type="predicted"/>
<name>A0A1G7TU76_9RHOB</name>
<dbReference type="AlphaFoldDB" id="A0A1G7TU76"/>